<dbReference type="AlphaFoldDB" id="A0A7R9KFX3"/>
<keyword evidence="3" id="KW-0732">Signal</keyword>
<keyword evidence="1" id="KW-0433">Leucine-rich repeat</keyword>
<dbReference type="EMBL" id="CAJPIZ010001069">
    <property type="protein sequence ID" value="CAG2102818.1"/>
    <property type="molecule type" value="Genomic_DNA"/>
</dbReference>
<organism evidence="4">
    <name type="scientific">Medioppia subpectinata</name>
    <dbReference type="NCBI Taxonomy" id="1979941"/>
    <lineage>
        <taxon>Eukaryota</taxon>
        <taxon>Metazoa</taxon>
        <taxon>Ecdysozoa</taxon>
        <taxon>Arthropoda</taxon>
        <taxon>Chelicerata</taxon>
        <taxon>Arachnida</taxon>
        <taxon>Acari</taxon>
        <taxon>Acariformes</taxon>
        <taxon>Sarcoptiformes</taxon>
        <taxon>Oribatida</taxon>
        <taxon>Brachypylina</taxon>
        <taxon>Oppioidea</taxon>
        <taxon>Oppiidae</taxon>
        <taxon>Medioppia</taxon>
    </lineage>
</organism>
<proteinExistence type="predicted"/>
<keyword evidence="5" id="KW-1185">Reference proteome</keyword>
<evidence type="ECO:0000313" key="5">
    <source>
        <dbReference type="Proteomes" id="UP000759131"/>
    </source>
</evidence>
<dbReference type="EMBL" id="OC855644">
    <property type="protein sequence ID" value="CAD7622388.1"/>
    <property type="molecule type" value="Genomic_DNA"/>
</dbReference>
<dbReference type="Gene3D" id="3.80.10.10">
    <property type="entry name" value="Ribonuclease Inhibitor"/>
    <property type="match status" value="1"/>
</dbReference>
<dbReference type="InterPro" id="IPR032675">
    <property type="entry name" value="LRR_dom_sf"/>
</dbReference>
<dbReference type="Proteomes" id="UP000759131">
    <property type="component" value="Unassembled WGS sequence"/>
</dbReference>
<dbReference type="Pfam" id="PF13855">
    <property type="entry name" value="LRR_8"/>
    <property type="match status" value="1"/>
</dbReference>
<feature type="chain" id="PRO_5036403365" evidence="3">
    <location>
        <begin position="22"/>
        <end position="372"/>
    </location>
</feature>
<evidence type="ECO:0000256" key="3">
    <source>
        <dbReference type="SAM" id="SignalP"/>
    </source>
</evidence>
<dbReference type="InterPro" id="IPR001611">
    <property type="entry name" value="Leu-rich_rpt"/>
</dbReference>
<dbReference type="PANTHER" id="PTHR24366:SF96">
    <property type="entry name" value="LEUCINE RICH REPEAT CONTAINING 53"/>
    <property type="match status" value="1"/>
</dbReference>
<name>A0A7R9KFX3_9ACAR</name>
<protein>
    <submittedName>
        <fullName evidence="4">Uncharacterized protein</fullName>
    </submittedName>
</protein>
<evidence type="ECO:0000313" key="4">
    <source>
        <dbReference type="EMBL" id="CAD7622388.1"/>
    </source>
</evidence>
<dbReference type="SUPFAM" id="SSF52058">
    <property type="entry name" value="L domain-like"/>
    <property type="match status" value="1"/>
</dbReference>
<accession>A0A7R9KFX3</accession>
<keyword evidence="2" id="KW-0677">Repeat</keyword>
<dbReference type="OrthoDB" id="6500570at2759"/>
<dbReference type="PANTHER" id="PTHR24366">
    <property type="entry name" value="IG(IMMUNOGLOBULIN) AND LRR(LEUCINE RICH REPEAT) DOMAINS"/>
    <property type="match status" value="1"/>
</dbReference>
<sequence>MFVIIKIIALLVSVWLRVSLGAKCPPSPTIAPCSCAQYINQISCWNIKPDVNLTQIFVNLTKALGKNSKQIIYDEFKLIDSELTDIGSDDDSVEDFFAGVAFNKIQITKNRKLKRIHNNVFKSSFNITTSITISENAILANDAPNERQIFDLLNSFEFATEIWLTDNNISTIPEKAFNRSQNSLAWLSFIDNNIVSVGSHAFYSLPALNYILLDGNRIDKISNKAFELSNNVSNYQLLRLFLRDNDLNSDSFESGTFERIHRKLLLDLSKNNITHLKRDVFTPVFRRNGSAIILRHNPLVCDCNFKWLYDRRLLYNSSHHDRHYYVHNIQCNGTKHDGFKMNELTQSHFQHCPHDPTVHCFMSTETDYDYQC</sequence>
<feature type="signal peptide" evidence="3">
    <location>
        <begin position="1"/>
        <end position="21"/>
    </location>
</feature>
<evidence type="ECO:0000256" key="1">
    <source>
        <dbReference type="ARBA" id="ARBA00022614"/>
    </source>
</evidence>
<evidence type="ECO:0000256" key="2">
    <source>
        <dbReference type="ARBA" id="ARBA00022737"/>
    </source>
</evidence>
<gene>
    <name evidence="4" type="ORF">OSB1V03_LOCUS2851</name>
</gene>
<reference evidence="4" key="1">
    <citation type="submission" date="2020-11" db="EMBL/GenBank/DDBJ databases">
        <authorList>
            <person name="Tran Van P."/>
        </authorList>
    </citation>
    <scope>NUCLEOTIDE SEQUENCE</scope>
</reference>